<dbReference type="InterPro" id="IPR012373">
    <property type="entry name" value="Ferrdict_sens_TM"/>
</dbReference>
<dbReference type="Proteomes" id="UP000623842">
    <property type="component" value="Unassembled WGS sequence"/>
</dbReference>
<proteinExistence type="predicted"/>
<reference evidence="3" key="2">
    <citation type="submission" date="2020-09" db="EMBL/GenBank/DDBJ databases">
        <authorList>
            <person name="Sun Q."/>
            <person name="Kim S."/>
        </authorList>
    </citation>
    <scope>NUCLEOTIDE SEQUENCE</scope>
    <source>
        <strain evidence="3">KCTC 42731</strain>
    </source>
</reference>
<keyword evidence="1" id="KW-1133">Transmembrane helix</keyword>
<keyword evidence="1" id="KW-0812">Transmembrane</keyword>
<keyword evidence="1" id="KW-0472">Membrane</keyword>
<dbReference type="Gene3D" id="3.55.50.30">
    <property type="match status" value="1"/>
</dbReference>
<reference evidence="3" key="1">
    <citation type="journal article" date="2014" name="Int. J. Syst. Evol. Microbiol.">
        <title>Complete genome sequence of Corynebacterium casei LMG S-19264T (=DSM 44701T), isolated from a smear-ripened cheese.</title>
        <authorList>
            <consortium name="US DOE Joint Genome Institute (JGI-PGF)"/>
            <person name="Walter F."/>
            <person name="Albersmeier A."/>
            <person name="Kalinowski J."/>
            <person name="Ruckert C."/>
        </authorList>
    </citation>
    <scope>NUCLEOTIDE SEQUENCE</scope>
    <source>
        <strain evidence="3">KCTC 42731</strain>
    </source>
</reference>
<evidence type="ECO:0000313" key="4">
    <source>
        <dbReference type="Proteomes" id="UP000623842"/>
    </source>
</evidence>
<dbReference type="GO" id="GO:0016989">
    <property type="term" value="F:sigma factor antagonist activity"/>
    <property type="evidence" value="ECO:0007669"/>
    <property type="project" value="TreeGrafter"/>
</dbReference>
<feature type="transmembrane region" description="Helical" evidence="1">
    <location>
        <begin position="97"/>
        <end position="121"/>
    </location>
</feature>
<evidence type="ECO:0000313" key="3">
    <source>
        <dbReference type="EMBL" id="GHF92642.1"/>
    </source>
</evidence>
<sequence length="351" mass="39534">MKNLDMKTIDSEEIELQAAEWLLTLEENSKVSESDEFKLWLQQSEQHEKIFHMMSHAWHLANAVNIDALLEGTEPSEVHQKKNSLLSRLTMAFEHKWIPSIAIACCALVGLWLVIFGGSIAPQHSFTNEVASTENRSQGDFYQSGIAQDMTVSLIDGSQLYLGANSEVTVDYNSQQRNIHLVKGEALFEVAKDANRPFTVYYQGRIAQALGTVFNVKESAGKLLVHVLEGKVKVDSETQNLLPSKTLVAGEAIRIAKNGSMSQVMAHNYHAKMDWQQGNLVYIDAPLSDVIYDLKRHSNLAIYIQHQSVSEMKYTGNIVVDNLEVWLDDLPRIFPLTIQKHGDTRVIVQRE</sequence>
<gene>
    <name evidence="3" type="ORF">GCM10017161_21020</name>
</gene>
<dbReference type="PIRSF" id="PIRSF018266">
    <property type="entry name" value="FecR"/>
    <property type="match status" value="1"/>
</dbReference>
<dbReference type="PANTHER" id="PTHR30273:SF2">
    <property type="entry name" value="PROTEIN FECR"/>
    <property type="match status" value="1"/>
</dbReference>
<dbReference type="EMBL" id="BNCK01000004">
    <property type="protein sequence ID" value="GHF92642.1"/>
    <property type="molecule type" value="Genomic_DNA"/>
</dbReference>
<evidence type="ECO:0000256" key="1">
    <source>
        <dbReference type="SAM" id="Phobius"/>
    </source>
</evidence>
<dbReference type="InterPro" id="IPR006860">
    <property type="entry name" value="FecR"/>
</dbReference>
<organism evidence="3 4">
    <name type="scientific">Thalassotalea marina</name>
    <dbReference type="NCBI Taxonomy" id="1673741"/>
    <lineage>
        <taxon>Bacteria</taxon>
        <taxon>Pseudomonadati</taxon>
        <taxon>Pseudomonadota</taxon>
        <taxon>Gammaproteobacteria</taxon>
        <taxon>Alteromonadales</taxon>
        <taxon>Colwelliaceae</taxon>
        <taxon>Thalassotalea</taxon>
    </lineage>
</organism>
<comment type="caution">
    <text evidence="3">The sequence shown here is derived from an EMBL/GenBank/DDBJ whole genome shotgun (WGS) entry which is preliminary data.</text>
</comment>
<accession>A0A919EL31</accession>
<dbReference type="RefSeq" id="WP_189770134.1">
    <property type="nucleotide sequence ID" value="NZ_BNCK01000004.1"/>
</dbReference>
<dbReference type="PANTHER" id="PTHR30273">
    <property type="entry name" value="PERIPLASMIC SIGNAL SENSOR AND SIGMA FACTOR ACTIVATOR FECR-RELATED"/>
    <property type="match status" value="1"/>
</dbReference>
<protein>
    <recommendedName>
        <fullName evidence="2">FecR protein domain-containing protein</fullName>
    </recommendedName>
</protein>
<dbReference type="AlphaFoldDB" id="A0A919EL31"/>
<dbReference type="Gene3D" id="2.60.120.1440">
    <property type="match status" value="1"/>
</dbReference>
<dbReference type="Pfam" id="PF04773">
    <property type="entry name" value="FecR"/>
    <property type="match status" value="1"/>
</dbReference>
<feature type="domain" description="FecR protein" evidence="2">
    <location>
        <begin position="143"/>
        <end position="233"/>
    </location>
</feature>
<evidence type="ECO:0000259" key="2">
    <source>
        <dbReference type="Pfam" id="PF04773"/>
    </source>
</evidence>
<keyword evidence="4" id="KW-1185">Reference proteome</keyword>
<name>A0A919EL31_9GAMM</name>